<keyword evidence="3" id="KW-1185">Reference proteome</keyword>
<dbReference type="GO" id="GO:0005737">
    <property type="term" value="C:cytoplasm"/>
    <property type="evidence" value="ECO:0007669"/>
    <property type="project" value="TreeGrafter"/>
</dbReference>
<organism evidence="2 3">
    <name type="scientific">Spirosoma terrae</name>
    <dbReference type="NCBI Taxonomy" id="1968276"/>
    <lineage>
        <taxon>Bacteria</taxon>
        <taxon>Pseudomonadati</taxon>
        <taxon>Bacteroidota</taxon>
        <taxon>Cytophagia</taxon>
        <taxon>Cytophagales</taxon>
        <taxon>Cytophagaceae</taxon>
        <taxon>Spirosoma</taxon>
    </lineage>
</organism>
<dbReference type="PANTHER" id="PTHR48079:SF6">
    <property type="entry name" value="NAD(P)-BINDING DOMAIN-CONTAINING PROTEIN-RELATED"/>
    <property type="match status" value="1"/>
</dbReference>
<reference evidence="2 3" key="1">
    <citation type="submission" date="2020-02" db="EMBL/GenBank/DDBJ databases">
        <title>Draft genome sequence of two Spirosoma agri KCTC 52727 and Spirosoma terrae KCTC 52035.</title>
        <authorList>
            <person name="Rojas J."/>
            <person name="Ambika Manirajan B."/>
            <person name="Suarez C."/>
            <person name="Ratering S."/>
            <person name="Schnell S."/>
        </authorList>
    </citation>
    <scope>NUCLEOTIDE SEQUENCE [LARGE SCALE GENOMIC DNA]</scope>
    <source>
        <strain evidence="2 3">KCTC 52035</strain>
    </source>
</reference>
<dbReference type="InterPro" id="IPR036291">
    <property type="entry name" value="NAD(P)-bd_dom_sf"/>
</dbReference>
<dbReference type="InterPro" id="IPR051783">
    <property type="entry name" value="NAD(P)-dependent_oxidoreduct"/>
</dbReference>
<dbReference type="Proteomes" id="UP000474175">
    <property type="component" value="Unassembled WGS sequence"/>
</dbReference>
<protein>
    <submittedName>
        <fullName evidence="2">NAD-dependent epimerase/dehydratase family protein</fullName>
    </submittedName>
</protein>
<dbReference type="GO" id="GO:0004029">
    <property type="term" value="F:aldehyde dehydrogenase (NAD+) activity"/>
    <property type="evidence" value="ECO:0007669"/>
    <property type="project" value="TreeGrafter"/>
</dbReference>
<feature type="domain" description="NAD-dependent epimerase/dehydratase" evidence="1">
    <location>
        <begin position="4"/>
        <end position="230"/>
    </location>
</feature>
<dbReference type="InterPro" id="IPR001509">
    <property type="entry name" value="Epimerase_deHydtase"/>
</dbReference>
<accession>A0A6L9L8R9</accession>
<evidence type="ECO:0000259" key="1">
    <source>
        <dbReference type="Pfam" id="PF01370"/>
    </source>
</evidence>
<evidence type="ECO:0000313" key="3">
    <source>
        <dbReference type="Proteomes" id="UP000474175"/>
    </source>
</evidence>
<dbReference type="Gene3D" id="3.40.50.720">
    <property type="entry name" value="NAD(P)-binding Rossmann-like Domain"/>
    <property type="match status" value="1"/>
</dbReference>
<gene>
    <name evidence="2" type="ORF">GK108_18915</name>
</gene>
<proteinExistence type="predicted"/>
<dbReference type="Pfam" id="PF01370">
    <property type="entry name" value="Epimerase"/>
    <property type="match status" value="1"/>
</dbReference>
<dbReference type="AlphaFoldDB" id="A0A6L9L8R9"/>
<dbReference type="EMBL" id="JAAFZH010000009">
    <property type="protein sequence ID" value="NDU96964.1"/>
    <property type="molecule type" value="Genomic_DNA"/>
</dbReference>
<dbReference type="RefSeq" id="WP_163951951.1">
    <property type="nucleotide sequence ID" value="NZ_JAAFZH010000009.1"/>
</dbReference>
<dbReference type="SUPFAM" id="SSF51735">
    <property type="entry name" value="NAD(P)-binding Rossmann-fold domains"/>
    <property type="match status" value="1"/>
</dbReference>
<sequence length="328" mass="35388">MKTVLLTGANGFLGGHLCRELLARGYGVRAFVRPQGDNRVLNGLPVDVWPGDLREIDNVRAATYGCDYVIHAGALAQVNPARSRTVVDTNIGGTAAVLAAAIQADVERLVFVGTANVFGFGTKDKPGDETSPYMGEPYGLDYMDSKKAATNLVLQAVRADKVPAVLVHPTFMIGPLDYKITSNALLLALHRRQVAGIPAGGKNYIHVADAAVATVNALTMGTIGESYILGNENLSYDEFFSLVAEIAKVKKPAYTIPPLITSIIGRLSEWQGRTLGVRSQLNVAMAMVANDSHYFNVSKAVNTLKLPQTPIRIAIQQAFDWFRQQGYV</sequence>
<name>A0A6L9L8R9_9BACT</name>
<comment type="caution">
    <text evidence="2">The sequence shown here is derived from an EMBL/GenBank/DDBJ whole genome shotgun (WGS) entry which is preliminary data.</text>
</comment>
<evidence type="ECO:0000313" key="2">
    <source>
        <dbReference type="EMBL" id="NDU96964.1"/>
    </source>
</evidence>
<dbReference type="PANTHER" id="PTHR48079">
    <property type="entry name" value="PROTEIN YEEZ"/>
    <property type="match status" value="1"/>
</dbReference>